<evidence type="ECO:0000256" key="6">
    <source>
        <dbReference type="ARBA" id="ARBA00022679"/>
    </source>
</evidence>
<evidence type="ECO:0000313" key="18">
    <source>
        <dbReference type="EMBL" id="CAJ0871330.1"/>
    </source>
</evidence>
<proteinExistence type="predicted"/>
<dbReference type="Gene3D" id="3.30.565.10">
    <property type="entry name" value="Histidine kinase-like ATPase, C-terminal domain"/>
    <property type="match status" value="1"/>
</dbReference>
<accession>A0AAD2B1B7</accession>
<dbReference type="PANTHER" id="PTHR45436:SF15">
    <property type="entry name" value="SENSOR HISTIDINE KINASE CUSS"/>
    <property type="match status" value="1"/>
</dbReference>
<dbReference type="PANTHER" id="PTHR45436">
    <property type="entry name" value="SENSOR HISTIDINE KINASE YKOH"/>
    <property type="match status" value="1"/>
</dbReference>
<feature type="transmembrane region" description="Helical" evidence="14">
    <location>
        <begin position="161"/>
        <end position="180"/>
    </location>
</feature>
<dbReference type="Proteomes" id="UP001190002">
    <property type="component" value="Unassembled WGS sequence"/>
</dbReference>
<dbReference type="Pfam" id="PF00512">
    <property type="entry name" value="HisKA"/>
    <property type="match status" value="1"/>
</dbReference>
<dbReference type="EC" id="2.7.13.3" evidence="14"/>
<dbReference type="SUPFAM" id="SSF55874">
    <property type="entry name" value="ATPase domain of HSP90 chaperone/DNA topoisomerase II/histidine kinase"/>
    <property type="match status" value="1"/>
</dbReference>
<protein>
    <recommendedName>
        <fullName evidence="14">Sensor protein</fullName>
        <ecNumber evidence="14">2.7.13.3</ecNumber>
    </recommendedName>
</protein>
<evidence type="ECO:0000256" key="2">
    <source>
        <dbReference type="ARBA" id="ARBA00004429"/>
    </source>
</evidence>
<dbReference type="Pfam" id="PF02518">
    <property type="entry name" value="HATPase_c"/>
    <property type="match status" value="1"/>
</dbReference>
<dbReference type="Proteomes" id="UP001190452">
    <property type="component" value="Unassembled WGS sequence"/>
</dbReference>
<dbReference type="SMART" id="SM00387">
    <property type="entry name" value="HATPase_c"/>
    <property type="match status" value="1"/>
</dbReference>
<dbReference type="RefSeq" id="WP_024977758.1">
    <property type="nucleotide sequence ID" value="NZ_CATVXE010000027.1"/>
</dbReference>
<dbReference type="EMBL" id="CATVXE010000027">
    <property type="protein sequence ID" value="CAJ0696075.1"/>
    <property type="molecule type" value="Genomic_DNA"/>
</dbReference>
<keyword evidence="11 14" id="KW-1133">Transmembrane helix</keyword>
<keyword evidence="12 14" id="KW-0902">Two-component regulatory system</keyword>
<dbReference type="InterPro" id="IPR003661">
    <property type="entry name" value="HisK_dim/P_dom"/>
</dbReference>
<dbReference type="Pfam" id="PF00672">
    <property type="entry name" value="HAMP"/>
    <property type="match status" value="1"/>
</dbReference>
<feature type="transmembrane region" description="Helical" evidence="14">
    <location>
        <begin position="12"/>
        <end position="33"/>
    </location>
</feature>
<keyword evidence="10 14" id="KW-0067">ATP-binding</keyword>
<dbReference type="InterPro" id="IPR048590">
    <property type="entry name" value="CusS-like_sensor"/>
</dbReference>
<dbReference type="Gene3D" id="6.10.340.10">
    <property type="match status" value="1"/>
</dbReference>
<dbReference type="SMART" id="SM00304">
    <property type="entry name" value="HAMP"/>
    <property type="match status" value="1"/>
</dbReference>
<dbReference type="InterPro" id="IPR003594">
    <property type="entry name" value="HATPase_dom"/>
</dbReference>
<keyword evidence="5" id="KW-0597">Phosphoprotein</keyword>
<evidence type="ECO:0000256" key="5">
    <source>
        <dbReference type="ARBA" id="ARBA00022553"/>
    </source>
</evidence>
<sequence length="456" mass="50735">MRRHSLTARLTAYFSLSSAAMLLGLGILIALAMEEHFAVEDFTALGENVNVIRRVVESSSAAEVSTRLNDVLQHRTDLIVRVQAPQGQPLFATPNFDFAEVLRVLRKAGRHSGALVWQQGEEQYRGVHMQVPLRDGDALDVLVGINTEIHAHFLRAFRKTLMLYIALAALASGLFGWWAARRGLLPLRAMASRAKSVTADRLNERMPVDMVPVEVADLGVTLNGMLARLQGDFQRLTDFSTDIAHELRTPITNLLTQTEVALSQTREPAKYRDVLASNVEELQRLARMVSDMLYLAKMEHNLTLPSAEMIELADEVRALFEFYDAFAEDKAVQLQVEGQAQVRGDRLMLRRAFSNLLSNAIRHTPRCGRVIVSIKPGEEDLAVTIDNDGEAIAPDVLPFIFERFFRADKSRARPESDGAGLGLAITKAIVLAHGGIISVTRAHDRTRFTVRLPIRS</sequence>
<comment type="function">
    <text evidence="14">Member of a two-component regulatory system.</text>
</comment>
<dbReference type="SUPFAM" id="SSF47384">
    <property type="entry name" value="Homodimeric domain of signal transducing histidine kinase"/>
    <property type="match status" value="1"/>
</dbReference>
<keyword evidence="13 14" id="KW-0472">Membrane</keyword>
<dbReference type="EMBL" id="CAUDKV010000008">
    <property type="protein sequence ID" value="CAJ0871330.1"/>
    <property type="molecule type" value="Genomic_DNA"/>
</dbReference>
<evidence type="ECO:0000259" key="15">
    <source>
        <dbReference type="PROSITE" id="PS50109"/>
    </source>
</evidence>
<feature type="domain" description="HAMP" evidence="16">
    <location>
        <begin position="181"/>
        <end position="234"/>
    </location>
</feature>
<evidence type="ECO:0000256" key="7">
    <source>
        <dbReference type="ARBA" id="ARBA00022692"/>
    </source>
</evidence>
<dbReference type="CDD" id="cd06225">
    <property type="entry name" value="HAMP"/>
    <property type="match status" value="1"/>
</dbReference>
<comment type="caution">
    <text evidence="17">The sequence shown here is derived from an EMBL/GenBank/DDBJ whole genome shotgun (WGS) entry which is preliminary data.</text>
</comment>
<organism evidence="17 19">
    <name type="scientific">Ralstonia mannitolilytica</name>
    <dbReference type="NCBI Taxonomy" id="105219"/>
    <lineage>
        <taxon>Bacteria</taxon>
        <taxon>Pseudomonadati</taxon>
        <taxon>Pseudomonadota</taxon>
        <taxon>Betaproteobacteria</taxon>
        <taxon>Burkholderiales</taxon>
        <taxon>Burkholderiaceae</taxon>
        <taxon>Ralstonia</taxon>
    </lineage>
</organism>
<evidence type="ECO:0000256" key="12">
    <source>
        <dbReference type="ARBA" id="ARBA00023012"/>
    </source>
</evidence>
<dbReference type="SMART" id="SM00388">
    <property type="entry name" value="HisKA"/>
    <property type="match status" value="1"/>
</dbReference>
<evidence type="ECO:0000256" key="9">
    <source>
        <dbReference type="ARBA" id="ARBA00022777"/>
    </source>
</evidence>
<dbReference type="Gene3D" id="1.10.287.130">
    <property type="match status" value="1"/>
</dbReference>
<dbReference type="Pfam" id="PF21085">
    <property type="entry name" value="CusS"/>
    <property type="match status" value="1"/>
</dbReference>
<dbReference type="GO" id="GO:0005886">
    <property type="term" value="C:plasma membrane"/>
    <property type="evidence" value="ECO:0007669"/>
    <property type="project" value="UniProtKB-SubCell"/>
</dbReference>
<keyword evidence="3 14" id="KW-1003">Cell membrane</keyword>
<name>A0AAD2B1B7_9RALS</name>
<dbReference type="PROSITE" id="PS50109">
    <property type="entry name" value="HIS_KIN"/>
    <property type="match status" value="1"/>
</dbReference>
<keyword evidence="9 14" id="KW-0418">Kinase</keyword>
<dbReference type="NCBIfam" id="TIGR01386">
    <property type="entry name" value="cztS_silS_copS"/>
    <property type="match status" value="1"/>
</dbReference>
<dbReference type="GO" id="GO:0000155">
    <property type="term" value="F:phosphorelay sensor kinase activity"/>
    <property type="evidence" value="ECO:0007669"/>
    <property type="project" value="InterPro"/>
</dbReference>
<evidence type="ECO:0000256" key="14">
    <source>
        <dbReference type="RuleBase" id="RU364088"/>
    </source>
</evidence>
<dbReference type="CDD" id="cd00075">
    <property type="entry name" value="HATPase"/>
    <property type="match status" value="1"/>
</dbReference>
<keyword evidence="20" id="KW-1185">Reference proteome</keyword>
<dbReference type="InterPro" id="IPR036890">
    <property type="entry name" value="HATPase_C_sf"/>
</dbReference>
<comment type="subcellular location">
    <subcellularLocation>
        <location evidence="2">Cell inner membrane</location>
        <topology evidence="2">Multi-pass membrane protein</topology>
    </subcellularLocation>
</comment>
<comment type="catalytic activity">
    <reaction evidence="1 14">
        <text>ATP + protein L-histidine = ADP + protein N-phospho-L-histidine.</text>
        <dbReference type="EC" id="2.7.13.3"/>
    </reaction>
</comment>
<dbReference type="AlphaFoldDB" id="A0AAD2B1B7"/>
<dbReference type="InterPro" id="IPR050428">
    <property type="entry name" value="TCS_sensor_his_kinase"/>
</dbReference>
<evidence type="ECO:0000259" key="16">
    <source>
        <dbReference type="PROSITE" id="PS50885"/>
    </source>
</evidence>
<dbReference type="CDD" id="cd00082">
    <property type="entry name" value="HisKA"/>
    <property type="match status" value="1"/>
</dbReference>
<dbReference type="InterPro" id="IPR005467">
    <property type="entry name" value="His_kinase_dom"/>
</dbReference>
<dbReference type="FunFam" id="3.30.565.10:FF:000006">
    <property type="entry name" value="Sensor histidine kinase WalK"/>
    <property type="match status" value="1"/>
</dbReference>
<dbReference type="InterPro" id="IPR003660">
    <property type="entry name" value="HAMP_dom"/>
</dbReference>
<keyword evidence="4 14" id="KW-0997">Cell inner membrane</keyword>
<evidence type="ECO:0000313" key="19">
    <source>
        <dbReference type="Proteomes" id="UP001190002"/>
    </source>
</evidence>
<evidence type="ECO:0000256" key="8">
    <source>
        <dbReference type="ARBA" id="ARBA00022741"/>
    </source>
</evidence>
<gene>
    <name evidence="17" type="primary">cusS_3</name>
    <name evidence="18" type="synonym">cusS_1</name>
    <name evidence="18" type="ORF">R77569_02334</name>
    <name evidence="17" type="ORF">R77591_04527</name>
</gene>
<evidence type="ECO:0000313" key="20">
    <source>
        <dbReference type="Proteomes" id="UP001190452"/>
    </source>
</evidence>
<dbReference type="FunFam" id="1.10.287.130:FF:000001">
    <property type="entry name" value="Two-component sensor histidine kinase"/>
    <property type="match status" value="1"/>
</dbReference>
<evidence type="ECO:0000256" key="4">
    <source>
        <dbReference type="ARBA" id="ARBA00022519"/>
    </source>
</evidence>
<dbReference type="InterPro" id="IPR006290">
    <property type="entry name" value="CztS_silS_copS"/>
</dbReference>
<dbReference type="InterPro" id="IPR004358">
    <property type="entry name" value="Sig_transdc_His_kin-like_C"/>
</dbReference>
<dbReference type="PROSITE" id="PS50885">
    <property type="entry name" value="HAMP"/>
    <property type="match status" value="1"/>
</dbReference>
<evidence type="ECO:0000256" key="10">
    <source>
        <dbReference type="ARBA" id="ARBA00022840"/>
    </source>
</evidence>
<dbReference type="KEGG" id="rmn:TK49_16705"/>
<dbReference type="PRINTS" id="PR00344">
    <property type="entry name" value="BCTRLSENSOR"/>
</dbReference>
<evidence type="ECO:0000256" key="3">
    <source>
        <dbReference type="ARBA" id="ARBA00022475"/>
    </source>
</evidence>
<dbReference type="GeneID" id="34793030"/>
<keyword evidence="6 14" id="KW-0808">Transferase</keyword>
<feature type="domain" description="Histidine kinase" evidence="15">
    <location>
        <begin position="242"/>
        <end position="456"/>
    </location>
</feature>
<keyword evidence="7 14" id="KW-0812">Transmembrane</keyword>
<dbReference type="GO" id="GO:0005524">
    <property type="term" value="F:ATP binding"/>
    <property type="evidence" value="ECO:0007669"/>
    <property type="project" value="UniProtKB-KW"/>
</dbReference>
<reference evidence="17 20" key="1">
    <citation type="submission" date="2023-07" db="EMBL/GenBank/DDBJ databases">
        <authorList>
            <person name="Peeters C."/>
        </authorList>
    </citation>
    <scope>NUCLEOTIDE SEQUENCE</scope>
    <source>
        <strain evidence="18 20">R-77569</strain>
        <strain evidence="17">R-77591</strain>
    </source>
</reference>
<evidence type="ECO:0000256" key="1">
    <source>
        <dbReference type="ARBA" id="ARBA00000085"/>
    </source>
</evidence>
<evidence type="ECO:0000256" key="13">
    <source>
        <dbReference type="ARBA" id="ARBA00023136"/>
    </source>
</evidence>
<evidence type="ECO:0000313" key="17">
    <source>
        <dbReference type="EMBL" id="CAJ0696075.1"/>
    </source>
</evidence>
<dbReference type="InterPro" id="IPR036097">
    <property type="entry name" value="HisK_dim/P_sf"/>
</dbReference>
<evidence type="ECO:0000256" key="11">
    <source>
        <dbReference type="ARBA" id="ARBA00022989"/>
    </source>
</evidence>
<keyword evidence="8 14" id="KW-0547">Nucleotide-binding</keyword>